<dbReference type="Proteomes" id="UP000223366">
    <property type="component" value="Unassembled WGS sequence"/>
</dbReference>
<dbReference type="RefSeq" id="WP_098685639.1">
    <property type="nucleotide sequence ID" value="NZ_NVDU01000003.1"/>
</dbReference>
<protein>
    <recommendedName>
        <fullName evidence="1">Thoeris anti-defense 2-like domain-containing protein</fullName>
    </recommendedName>
</protein>
<accession>A0A9X7BTE5</accession>
<evidence type="ECO:0000313" key="2">
    <source>
        <dbReference type="EMBL" id="PFV35812.1"/>
    </source>
</evidence>
<dbReference type="EMBL" id="NVDU01000003">
    <property type="protein sequence ID" value="PFV35812.1"/>
    <property type="molecule type" value="Genomic_DNA"/>
</dbReference>
<sequence length="143" mass="17043">MELIKDYLNKVDKIQGIYTLRVDENVTYEMMSELIKAWEGMGMKEPLLILPFAFDMKFQKQYSFYLAMMLVGTNNKVTRHKWVKENIASRQGVPYLEMRNKEMMKCLSGTEEKLDENYTITHEDMQAEDWMIAQYTRENVAWS</sequence>
<dbReference type="Pfam" id="PF11195">
    <property type="entry name" value="Tad2-like"/>
    <property type="match status" value="1"/>
</dbReference>
<feature type="domain" description="Thoeris anti-defense 2-like" evidence="1">
    <location>
        <begin position="63"/>
        <end position="132"/>
    </location>
</feature>
<organism evidence="2 3">
    <name type="scientific">Bacillus thuringiensis</name>
    <dbReference type="NCBI Taxonomy" id="1428"/>
    <lineage>
        <taxon>Bacteria</taxon>
        <taxon>Bacillati</taxon>
        <taxon>Bacillota</taxon>
        <taxon>Bacilli</taxon>
        <taxon>Bacillales</taxon>
        <taxon>Bacillaceae</taxon>
        <taxon>Bacillus</taxon>
        <taxon>Bacillus cereus group</taxon>
    </lineage>
</organism>
<dbReference type="AlphaFoldDB" id="A0A9X7BTE5"/>
<proteinExistence type="predicted"/>
<evidence type="ECO:0000313" key="3">
    <source>
        <dbReference type="Proteomes" id="UP000223366"/>
    </source>
</evidence>
<reference evidence="2 3" key="1">
    <citation type="submission" date="2017-09" db="EMBL/GenBank/DDBJ databases">
        <title>Large-scale bioinformatics analysis of Bacillus genomes uncovers conserved roles of natural products in bacterial physiology.</title>
        <authorList>
            <consortium name="Agbiome Team Llc"/>
            <person name="Bleich R.M."/>
            <person name="Grubbs K.J."/>
            <person name="Santa Maria K.C."/>
            <person name="Allen S.E."/>
            <person name="Farag S."/>
            <person name="Shank E.A."/>
            <person name="Bowers A."/>
        </authorList>
    </citation>
    <scope>NUCLEOTIDE SEQUENCE [LARGE SCALE GENOMIC DNA]</scope>
    <source>
        <strain evidence="2 3">AFS060060</strain>
    </source>
</reference>
<name>A0A9X7BTE5_BACTU</name>
<gene>
    <name evidence="2" type="ORF">COK99_01965</name>
</gene>
<comment type="caution">
    <text evidence="2">The sequence shown here is derived from an EMBL/GenBank/DDBJ whole genome shotgun (WGS) entry which is preliminary data.</text>
</comment>
<evidence type="ECO:0000259" key="1">
    <source>
        <dbReference type="Pfam" id="PF11195"/>
    </source>
</evidence>
<dbReference type="InterPro" id="IPR021361">
    <property type="entry name" value="Tad2-like_dom"/>
</dbReference>